<evidence type="ECO:0000259" key="1">
    <source>
        <dbReference type="Pfam" id="PF24847"/>
    </source>
</evidence>
<sequence>MSKWVPNASSSLPKADYEKMEAEWKLDLLRKEYALDEKRASAMGAYIPVARSPLKQLRHQDKKQVNHPTSCNESMLEIFRFISSEVEAKSPFPALCCFLQAERTLRAVDCRAKGSSNLKSSERRYTKERVIHKKRKKEKKKKKDLSLQGILCESRAVRDAKLLRYPSLAVDTCVRAYKVEGVARKEVRYPLQVDTLAARANPDHHTTLRVPVQLFTHTLDKNCIFLLCNGLLVFVAKYSGLASSSSKSPTIDDHHYFKKYEDATSESRMQVLPGDGSGLVENVDGFRQENIAATKEDGFVNDNDHRRTEDREIEELIVEKQEEKDDDKGDGGIGFLIIGKEGDHGSELSLQGHEEVEFLNDEEFHATTQAEYYVDDGEENGVLSTQELNEKFEEFIRKTKEEIRTEAQQQYLVMAN</sequence>
<name>A0A8X8AIV1_POPTO</name>
<dbReference type="OrthoDB" id="1727102at2759"/>
<keyword evidence="3" id="KW-1185">Reference proteome</keyword>
<organism evidence="2 3">
    <name type="scientific">Populus tomentosa</name>
    <name type="common">Chinese white poplar</name>
    <dbReference type="NCBI Taxonomy" id="118781"/>
    <lineage>
        <taxon>Eukaryota</taxon>
        <taxon>Viridiplantae</taxon>
        <taxon>Streptophyta</taxon>
        <taxon>Embryophyta</taxon>
        <taxon>Tracheophyta</taxon>
        <taxon>Spermatophyta</taxon>
        <taxon>Magnoliopsida</taxon>
        <taxon>eudicotyledons</taxon>
        <taxon>Gunneridae</taxon>
        <taxon>Pentapetalae</taxon>
        <taxon>rosids</taxon>
        <taxon>fabids</taxon>
        <taxon>Malpighiales</taxon>
        <taxon>Salicaceae</taxon>
        <taxon>Saliceae</taxon>
        <taxon>Populus</taxon>
    </lineage>
</organism>
<dbReference type="Pfam" id="PF24847">
    <property type="entry name" value="DUF7722"/>
    <property type="match status" value="1"/>
</dbReference>
<accession>A0A8X8AIV1</accession>
<dbReference type="PANTHER" id="PTHR34947">
    <property type="entry name" value="TRANSMEMBRANE PROTEIN"/>
    <property type="match status" value="1"/>
</dbReference>
<evidence type="ECO:0000313" key="3">
    <source>
        <dbReference type="Proteomes" id="UP000886885"/>
    </source>
</evidence>
<comment type="caution">
    <text evidence="2">The sequence shown here is derived from an EMBL/GenBank/DDBJ whole genome shotgun (WGS) entry which is preliminary data.</text>
</comment>
<dbReference type="Proteomes" id="UP000886885">
    <property type="component" value="Chromosome 1D"/>
</dbReference>
<feature type="domain" description="DUF7722" evidence="1">
    <location>
        <begin position="14"/>
        <end position="46"/>
    </location>
</feature>
<proteinExistence type="predicted"/>
<dbReference type="EMBL" id="JAAWWB010000002">
    <property type="protein sequence ID" value="KAG6790243.1"/>
    <property type="molecule type" value="Genomic_DNA"/>
</dbReference>
<dbReference type="AlphaFoldDB" id="A0A8X8AIV1"/>
<gene>
    <name evidence="2" type="ORF">POTOM_006391</name>
</gene>
<dbReference type="PANTHER" id="PTHR34947:SF2">
    <property type="entry name" value="TRANSMEMBRANE PROTEIN"/>
    <property type="match status" value="1"/>
</dbReference>
<protein>
    <recommendedName>
        <fullName evidence="1">DUF7722 domain-containing protein</fullName>
    </recommendedName>
</protein>
<reference evidence="2" key="1">
    <citation type="journal article" date="2020" name="bioRxiv">
        <title>Hybrid origin of Populus tomentosa Carr. identified through genome sequencing and phylogenomic analysis.</title>
        <authorList>
            <person name="An X."/>
            <person name="Gao K."/>
            <person name="Chen Z."/>
            <person name="Li J."/>
            <person name="Yang X."/>
            <person name="Yang X."/>
            <person name="Zhou J."/>
            <person name="Guo T."/>
            <person name="Zhao T."/>
            <person name="Huang S."/>
            <person name="Miao D."/>
            <person name="Khan W.U."/>
            <person name="Rao P."/>
            <person name="Ye M."/>
            <person name="Lei B."/>
            <person name="Liao W."/>
            <person name="Wang J."/>
            <person name="Ji L."/>
            <person name="Li Y."/>
            <person name="Guo B."/>
            <person name="Mustafa N.S."/>
            <person name="Li S."/>
            <person name="Yun Q."/>
            <person name="Keller S.R."/>
            <person name="Mao J."/>
            <person name="Zhang R."/>
            <person name="Strauss S.H."/>
        </authorList>
    </citation>
    <scope>NUCLEOTIDE SEQUENCE</scope>
    <source>
        <strain evidence="2">GM15</strain>
        <tissue evidence="2">Leaf</tissue>
    </source>
</reference>
<dbReference type="InterPro" id="IPR056139">
    <property type="entry name" value="DUF7722"/>
</dbReference>
<evidence type="ECO:0000313" key="2">
    <source>
        <dbReference type="EMBL" id="KAG6790243.1"/>
    </source>
</evidence>